<name>A0A1H5RGB5_9PSEU</name>
<proteinExistence type="predicted"/>
<dbReference type="AlphaFoldDB" id="A0A1H5RGB5"/>
<keyword evidence="4" id="KW-0808">Transferase</keyword>
<dbReference type="PANTHER" id="PTHR35526">
    <property type="entry name" value="ANTI-SIGMA-F FACTOR RSBW-RELATED"/>
    <property type="match status" value="1"/>
</dbReference>
<feature type="domain" description="Histidine kinase/HSP90-like ATPase" evidence="3">
    <location>
        <begin position="29"/>
        <end position="143"/>
    </location>
</feature>
<evidence type="ECO:0000256" key="1">
    <source>
        <dbReference type="ARBA" id="ARBA00022527"/>
    </source>
</evidence>
<dbReference type="InterPro" id="IPR036890">
    <property type="entry name" value="HATPase_C_sf"/>
</dbReference>
<dbReference type="STRING" id="218821.SAMN05421837_113225"/>
<accession>A0A1H5RGB5</accession>
<dbReference type="EMBL" id="FNUJ01000013">
    <property type="protein sequence ID" value="SEF37395.1"/>
    <property type="molecule type" value="Genomic_DNA"/>
</dbReference>
<sequence>MTVDVLDPPPRGSAAEGQRSDADFHRRAVPATPQQLATLREQLDGWALRSGLSSETHEALQLAVYEAMANVVVHAYRSAAGVLDLLASIRGDSVVVIVADRGRWQPAARPGPLHGRGLPLIRALSATAVIEATAAGTTVTMTFSRGKP</sequence>
<dbReference type="SUPFAM" id="SSF55874">
    <property type="entry name" value="ATPase domain of HSP90 chaperone/DNA topoisomerase II/histidine kinase"/>
    <property type="match status" value="1"/>
</dbReference>
<gene>
    <name evidence="4" type="ORF">SAMN05421837_113225</name>
</gene>
<evidence type="ECO:0000256" key="2">
    <source>
        <dbReference type="SAM" id="MobiDB-lite"/>
    </source>
</evidence>
<dbReference type="GO" id="GO:0004674">
    <property type="term" value="F:protein serine/threonine kinase activity"/>
    <property type="evidence" value="ECO:0007669"/>
    <property type="project" value="UniProtKB-KW"/>
</dbReference>
<dbReference type="Pfam" id="PF13581">
    <property type="entry name" value="HATPase_c_2"/>
    <property type="match status" value="1"/>
</dbReference>
<keyword evidence="4" id="KW-0418">Kinase</keyword>
<reference evidence="5" key="1">
    <citation type="submission" date="2016-10" db="EMBL/GenBank/DDBJ databases">
        <authorList>
            <person name="Varghese N."/>
            <person name="Submissions S."/>
        </authorList>
    </citation>
    <scope>NUCLEOTIDE SEQUENCE [LARGE SCALE GENOMIC DNA]</scope>
    <source>
        <strain evidence="5">DSM 44654</strain>
    </source>
</reference>
<dbReference type="InterPro" id="IPR003594">
    <property type="entry name" value="HATPase_dom"/>
</dbReference>
<dbReference type="Proteomes" id="UP000198878">
    <property type="component" value="Unassembled WGS sequence"/>
</dbReference>
<evidence type="ECO:0000259" key="3">
    <source>
        <dbReference type="Pfam" id="PF13581"/>
    </source>
</evidence>
<evidence type="ECO:0000313" key="4">
    <source>
        <dbReference type="EMBL" id="SEF37395.1"/>
    </source>
</evidence>
<dbReference type="CDD" id="cd16936">
    <property type="entry name" value="HATPase_RsbW-like"/>
    <property type="match status" value="1"/>
</dbReference>
<evidence type="ECO:0000313" key="5">
    <source>
        <dbReference type="Proteomes" id="UP000198878"/>
    </source>
</evidence>
<dbReference type="RefSeq" id="WP_244180915.1">
    <property type="nucleotide sequence ID" value="NZ_FNUJ01000013.1"/>
</dbReference>
<protein>
    <submittedName>
        <fullName evidence="4">Anti-sigma regulatory factor (Ser/Thr protein kinase)</fullName>
    </submittedName>
</protein>
<keyword evidence="1" id="KW-0723">Serine/threonine-protein kinase</keyword>
<keyword evidence="5" id="KW-1185">Reference proteome</keyword>
<feature type="region of interest" description="Disordered" evidence="2">
    <location>
        <begin position="1"/>
        <end position="26"/>
    </location>
</feature>
<dbReference type="PANTHER" id="PTHR35526:SF3">
    <property type="entry name" value="ANTI-SIGMA-F FACTOR RSBW"/>
    <property type="match status" value="1"/>
</dbReference>
<dbReference type="InterPro" id="IPR050267">
    <property type="entry name" value="Anti-sigma-factor_SerPK"/>
</dbReference>
<dbReference type="Gene3D" id="3.30.565.10">
    <property type="entry name" value="Histidine kinase-like ATPase, C-terminal domain"/>
    <property type="match status" value="1"/>
</dbReference>
<organism evidence="4 5">
    <name type="scientific">Amycolatopsis pretoriensis</name>
    <dbReference type="NCBI Taxonomy" id="218821"/>
    <lineage>
        <taxon>Bacteria</taxon>
        <taxon>Bacillati</taxon>
        <taxon>Actinomycetota</taxon>
        <taxon>Actinomycetes</taxon>
        <taxon>Pseudonocardiales</taxon>
        <taxon>Pseudonocardiaceae</taxon>
        <taxon>Amycolatopsis</taxon>
    </lineage>
</organism>